<dbReference type="Proteomes" id="UP000317573">
    <property type="component" value="Unassembled WGS sequence"/>
</dbReference>
<organism evidence="1 2">
    <name type="scientific">Rhodococcus rhodochrous J45</name>
    <dbReference type="NCBI Taxonomy" id="935266"/>
    <lineage>
        <taxon>Bacteria</taxon>
        <taxon>Bacillati</taxon>
        <taxon>Actinomycetota</taxon>
        <taxon>Actinomycetes</taxon>
        <taxon>Mycobacteriales</taxon>
        <taxon>Nocardiaceae</taxon>
        <taxon>Rhodococcus</taxon>
    </lineage>
</organism>
<dbReference type="RefSeq" id="WP_145692116.1">
    <property type="nucleotide sequence ID" value="NZ_VLJT01000025.1"/>
</dbReference>
<accession>A0A562E2U6</accession>
<name>A0A562E2U6_RHORH</name>
<proteinExistence type="predicted"/>
<evidence type="ECO:0000313" key="1">
    <source>
        <dbReference type="EMBL" id="TWH16269.1"/>
    </source>
</evidence>
<protein>
    <submittedName>
        <fullName evidence="1">Uncharacterized protein</fullName>
    </submittedName>
</protein>
<reference evidence="1 2" key="1">
    <citation type="submission" date="2019-07" db="EMBL/GenBank/DDBJ databases">
        <title>Genome sequencing of lignin-degrading bacterial isolates.</title>
        <authorList>
            <person name="Gladden J."/>
        </authorList>
    </citation>
    <scope>NUCLEOTIDE SEQUENCE [LARGE SCALE GENOMIC DNA]</scope>
    <source>
        <strain evidence="1 2">J45</strain>
    </source>
</reference>
<sequence length="171" mass="19002">MDHSRNTLGALRKSLLDGVAPAVDQSDPLASEQLPLVVDYLEFLGTRIYRIHERSRFELGEYLRMAEGLLARLPESMTAVAGLLTKHIEASRTARESASAGTTELMEWGAALATAVSTVVQDESLPDDVRRALGRWVVESSRPLLAFQRSWYAPFGFEADHGRLRGIDEYL</sequence>
<dbReference type="EMBL" id="VLJT01000025">
    <property type="protein sequence ID" value="TWH16269.1"/>
    <property type="molecule type" value="Genomic_DNA"/>
</dbReference>
<gene>
    <name evidence="1" type="ORF">L618_002700000480</name>
</gene>
<evidence type="ECO:0000313" key="2">
    <source>
        <dbReference type="Proteomes" id="UP000317573"/>
    </source>
</evidence>
<dbReference type="AlphaFoldDB" id="A0A562E2U6"/>
<comment type="caution">
    <text evidence="1">The sequence shown here is derived from an EMBL/GenBank/DDBJ whole genome shotgun (WGS) entry which is preliminary data.</text>
</comment>